<reference evidence="4" key="1">
    <citation type="journal article" date="2019" name="Int. J. Syst. Evol. Microbiol.">
        <title>The Global Catalogue of Microorganisms (GCM) 10K type strain sequencing project: providing services to taxonomists for standard genome sequencing and annotation.</title>
        <authorList>
            <consortium name="The Broad Institute Genomics Platform"/>
            <consortium name="The Broad Institute Genome Sequencing Center for Infectious Disease"/>
            <person name="Wu L."/>
            <person name="Ma J."/>
        </authorList>
    </citation>
    <scope>NUCLEOTIDE SEQUENCE [LARGE SCALE GENOMIC DNA]</scope>
    <source>
        <strain evidence="4">CCM 7855</strain>
    </source>
</reference>
<evidence type="ECO:0000313" key="4">
    <source>
        <dbReference type="Proteomes" id="UP000632454"/>
    </source>
</evidence>
<keyword evidence="1" id="KW-0378">Hydrolase</keyword>
<evidence type="ECO:0000256" key="1">
    <source>
        <dbReference type="ARBA" id="ARBA00022801"/>
    </source>
</evidence>
<dbReference type="InterPro" id="IPR020084">
    <property type="entry name" value="NUDIX_hydrolase_CS"/>
</dbReference>
<evidence type="ECO:0000259" key="2">
    <source>
        <dbReference type="PROSITE" id="PS51462"/>
    </source>
</evidence>
<evidence type="ECO:0000313" key="3">
    <source>
        <dbReference type="EMBL" id="GGF19361.1"/>
    </source>
</evidence>
<dbReference type="InterPro" id="IPR015797">
    <property type="entry name" value="NUDIX_hydrolase-like_dom_sf"/>
</dbReference>
<dbReference type="Gene3D" id="3.90.79.10">
    <property type="entry name" value="Nucleoside Triphosphate Pyrophosphohydrolase"/>
    <property type="match status" value="1"/>
</dbReference>
<protein>
    <recommendedName>
        <fullName evidence="2">Nudix hydrolase domain-containing protein</fullName>
    </recommendedName>
</protein>
<feature type="domain" description="Nudix hydrolase" evidence="2">
    <location>
        <begin position="13"/>
        <end position="151"/>
    </location>
</feature>
<dbReference type="InterPro" id="IPR000086">
    <property type="entry name" value="NUDIX_hydrolase_dom"/>
</dbReference>
<name>A0ABQ1UK95_9NOCA</name>
<accession>A0ABQ1UK95</accession>
<dbReference type="Pfam" id="PF00293">
    <property type="entry name" value="NUDIX"/>
    <property type="match status" value="1"/>
</dbReference>
<dbReference type="EMBL" id="BMCS01000001">
    <property type="protein sequence ID" value="GGF19361.1"/>
    <property type="molecule type" value="Genomic_DNA"/>
</dbReference>
<dbReference type="PROSITE" id="PS51462">
    <property type="entry name" value="NUDIX"/>
    <property type="match status" value="1"/>
</dbReference>
<gene>
    <name evidence="3" type="ORF">GCM10007298_14260</name>
</gene>
<dbReference type="SUPFAM" id="SSF55811">
    <property type="entry name" value="Nudix"/>
    <property type="match status" value="1"/>
</dbReference>
<dbReference type="PROSITE" id="PS00893">
    <property type="entry name" value="NUDIX_BOX"/>
    <property type="match status" value="1"/>
</dbReference>
<organism evidence="3 4">
    <name type="scientific">Williamsia phyllosphaerae</name>
    <dbReference type="NCBI Taxonomy" id="885042"/>
    <lineage>
        <taxon>Bacteria</taxon>
        <taxon>Bacillati</taxon>
        <taxon>Actinomycetota</taxon>
        <taxon>Actinomycetes</taxon>
        <taxon>Mycobacteriales</taxon>
        <taxon>Nocardiaceae</taxon>
        <taxon>Williamsia</taxon>
    </lineage>
</organism>
<comment type="caution">
    <text evidence="3">The sequence shown here is derived from an EMBL/GenBank/DDBJ whole genome shotgun (WGS) entry which is preliminary data.</text>
</comment>
<sequence>MGGGVDILDDMASSIRPIAVALIRRSSDGALLVTGHGLNTDDPRVRPLGGGIEFGESARTALDREIAEEIGGSVARAEHRATFENIFVVDGVVGHEIVFVFDAELADASIEDRDHFPVLDAPEEIVFWWRPGVDTARLVPPELDEFFVAKA</sequence>
<proteinExistence type="predicted"/>
<keyword evidence="4" id="KW-1185">Reference proteome</keyword>
<dbReference type="Proteomes" id="UP000632454">
    <property type="component" value="Unassembled WGS sequence"/>
</dbReference>